<comment type="caution">
    <text evidence="8">The sequence shown here is derived from an EMBL/GenBank/DDBJ whole genome shotgun (WGS) entry which is preliminary data.</text>
</comment>
<dbReference type="Gene3D" id="1.10.10.60">
    <property type="entry name" value="Homeodomain-like"/>
    <property type="match status" value="2"/>
</dbReference>
<sequence>MRNTRVDLYEDTPRDVVATGNEYPDGGSLPPHSHRRGQLLYASNGVVAVFTQQGSWLVPPRRALWIPAGVQHEVRMNGDVSTRSAYVRDDAATAAGLPAHCRVIAVSPLLHALLTEAVDLPACYDLDGRGGQIMRLLLSEVATMPALPLNAPLPVDARLARLCRTLLEHPQREDDLDTMASRIGMSRRHFTRLFRSETGMSFTAWRQQASLMTALTRLGQGESVTRVAADLGYASSSAFTAAFKKILGAPPSRYFL</sequence>
<dbReference type="AlphaFoldDB" id="A0A4R3YYV1"/>
<dbReference type="CDD" id="cd06124">
    <property type="entry name" value="cupin_NimR-like_N"/>
    <property type="match status" value="1"/>
</dbReference>
<evidence type="ECO:0000313" key="8">
    <source>
        <dbReference type="EMBL" id="TCV97058.1"/>
    </source>
</evidence>
<dbReference type="InterPro" id="IPR018060">
    <property type="entry name" value="HTH_AraC"/>
</dbReference>
<dbReference type="PROSITE" id="PS01124">
    <property type="entry name" value="HTH_ARAC_FAMILY_2"/>
    <property type="match status" value="1"/>
</dbReference>
<gene>
    <name evidence="8" type="ORF">EC912_10152</name>
</gene>
<evidence type="ECO:0000256" key="1">
    <source>
        <dbReference type="ARBA" id="ARBA00022491"/>
    </source>
</evidence>
<dbReference type="PANTHER" id="PTHR11019:SF159">
    <property type="entry name" value="TRANSCRIPTIONAL REGULATOR-RELATED"/>
    <property type="match status" value="1"/>
</dbReference>
<dbReference type="Gene3D" id="2.60.120.10">
    <property type="entry name" value="Jelly Rolls"/>
    <property type="match status" value="1"/>
</dbReference>
<keyword evidence="1" id="KW-0678">Repressor</keyword>
<dbReference type="PANTHER" id="PTHR11019">
    <property type="entry name" value="HTH-TYPE TRANSCRIPTIONAL REGULATOR NIMR"/>
    <property type="match status" value="1"/>
</dbReference>
<feature type="region of interest" description="Disordered" evidence="6">
    <location>
        <begin position="14"/>
        <end position="34"/>
    </location>
</feature>
<keyword evidence="5" id="KW-0804">Transcription</keyword>
<dbReference type="InterPro" id="IPR011051">
    <property type="entry name" value="RmlC_Cupin_sf"/>
</dbReference>
<dbReference type="PRINTS" id="PR00032">
    <property type="entry name" value="HTHARAC"/>
</dbReference>
<evidence type="ECO:0000256" key="2">
    <source>
        <dbReference type="ARBA" id="ARBA00023015"/>
    </source>
</evidence>
<keyword evidence="3" id="KW-0238">DNA-binding</keyword>
<dbReference type="InterPro" id="IPR009057">
    <property type="entry name" value="Homeodomain-like_sf"/>
</dbReference>
<dbReference type="SMART" id="SM00342">
    <property type="entry name" value="HTH_ARAC"/>
    <property type="match status" value="1"/>
</dbReference>
<dbReference type="GO" id="GO:0043565">
    <property type="term" value="F:sequence-specific DNA binding"/>
    <property type="evidence" value="ECO:0007669"/>
    <property type="project" value="InterPro"/>
</dbReference>
<keyword evidence="9" id="KW-1185">Reference proteome</keyword>
<dbReference type="Pfam" id="PF12833">
    <property type="entry name" value="HTH_18"/>
    <property type="match status" value="1"/>
</dbReference>
<evidence type="ECO:0000256" key="5">
    <source>
        <dbReference type="ARBA" id="ARBA00023163"/>
    </source>
</evidence>
<dbReference type="Proteomes" id="UP000295645">
    <property type="component" value="Unassembled WGS sequence"/>
</dbReference>
<dbReference type="SUPFAM" id="SSF46689">
    <property type="entry name" value="Homeodomain-like"/>
    <property type="match status" value="2"/>
</dbReference>
<dbReference type="EMBL" id="SMCS01000001">
    <property type="protein sequence ID" value="TCV97058.1"/>
    <property type="molecule type" value="Genomic_DNA"/>
</dbReference>
<evidence type="ECO:0000256" key="3">
    <source>
        <dbReference type="ARBA" id="ARBA00023125"/>
    </source>
</evidence>
<keyword evidence="2" id="KW-0805">Transcription regulation</keyword>
<evidence type="ECO:0000256" key="4">
    <source>
        <dbReference type="ARBA" id="ARBA00023159"/>
    </source>
</evidence>
<name>A0A4R3YYV1_9GAMM</name>
<dbReference type="Pfam" id="PF02311">
    <property type="entry name" value="AraC_binding"/>
    <property type="match status" value="1"/>
</dbReference>
<accession>A0A4R3YYV1</accession>
<organism evidence="8 9">
    <name type="scientific">Luteibacter rhizovicinus</name>
    <dbReference type="NCBI Taxonomy" id="242606"/>
    <lineage>
        <taxon>Bacteria</taxon>
        <taxon>Pseudomonadati</taxon>
        <taxon>Pseudomonadota</taxon>
        <taxon>Gammaproteobacteria</taxon>
        <taxon>Lysobacterales</taxon>
        <taxon>Rhodanobacteraceae</taxon>
        <taxon>Luteibacter</taxon>
    </lineage>
</organism>
<dbReference type="RefSeq" id="WP_132141147.1">
    <property type="nucleotide sequence ID" value="NZ_SMCS01000001.1"/>
</dbReference>
<feature type="domain" description="HTH araC/xylS-type" evidence="7">
    <location>
        <begin position="160"/>
        <end position="256"/>
    </location>
</feature>
<dbReference type="InterPro" id="IPR003313">
    <property type="entry name" value="AraC-bd"/>
</dbReference>
<dbReference type="SUPFAM" id="SSF51182">
    <property type="entry name" value="RmlC-like cupins"/>
    <property type="match status" value="1"/>
</dbReference>
<dbReference type="InterPro" id="IPR020449">
    <property type="entry name" value="Tscrpt_reg_AraC-type_HTH"/>
</dbReference>
<dbReference type="InterPro" id="IPR014710">
    <property type="entry name" value="RmlC-like_jellyroll"/>
</dbReference>
<dbReference type="GO" id="GO:0003700">
    <property type="term" value="F:DNA-binding transcription factor activity"/>
    <property type="evidence" value="ECO:0007669"/>
    <property type="project" value="InterPro"/>
</dbReference>
<keyword evidence="4" id="KW-0010">Activator</keyword>
<proteinExistence type="predicted"/>
<evidence type="ECO:0000313" key="9">
    <source>
        <dbReference type="Proteomes" id="UP000295645"/>
    </source>
</evidence>
<dbReference type="FunFam" id="1.10.10.60:FF:000132">
    <property type="entry name" value="AraC family transcriptional regulator"/>
    <property type="match status" value="1"/>
</dbReference>
<reference evidence="8 9" key="1">
    <citation type="submission" date="2019-03" db="EMBL/GenBank/DDBJ databases">
        <title>Above-ground endophytic microbial communities from plants in different locations in the United States.</title>
        <authorList>
            <person name="Frank C."/>
        </authorList>
    </citation>
    <scope>NUCLEOTIDE SEQUENCE [LARGE SCALE GENOMIC DNA]</scope>
    <source>
        <strain evidence="8 9">LP_13_YM</strain>
    </source>
</reference>
<protein>
    <submittedName>
        <fullName evidence="8">AraC family transcriptional regulator</fullName>
    </submittedName>
</protein>
<evidence type="ECO:0000259" key="7">
    <source>
        <dbReference type="PROSITE" id="PS01124"/>
    </source>
</evidence>
<evidence type="ECO:0000256" key="6">
    <source>
        <dbReference type="SAM" id="MobiDB-lite"/>
    </source>
</evidence>
<dbReference type="OrthoDB" id="9804543at2"/>